<feature type="transmembrane region" description="Helical" evidence="2">
    <location>
        <begin position="35"/>
        <end position="58"/>
    </location>
</feature>
<keyword evidence="5" id="KW-1185">Reference proteome</keyword>
<feature type="compositionally biased region" description="Polar residues" evidence="1">
    <location>
        <begin position="203"/>
        <end position="216"/>
    </location>
</feature>
<feature type="domain" description="TadE-like" evidence="3">
    <location>
        <begin position="29"/>
        <end position="71"/>
    </location>
</feature>
<organism evidence="4 5">
    <name type="scientific">Litorimonas cladophorae</name>
    <dbReference type="NCBI Taxonomy" id="1220491"/>
    <lineage>
        <taxon>Bacteria</taxon>
        <taxon>Pseudomonadati</taxon>
        <taxon>Pseudomonadota</taxon>
        <taxon>Alphaproteobacteria</taxon>
        <taxon>Maricaulales</taxon>
        <taxon>Robiginitomaculaceae</taxon>
    </lineage>
</organism>
<dbReference type="InterPro" id="IPR012495">
    <property type="entry name" value="TadE-like_dom"/>
</dbReference>
<keyword evidence="2" id="KW-0812">Transmembrane</keyword>
<reference evidence="4 5" key="1">
    <citation type="journal article" date="2014" name="Int. J. Syst. Evol. Microbiol.">
        <title>Complete genome sequence of Corynebacterium casei LMG S-19264T (=DSM 44701T), isolated from a smear-ripened cheese.</title>
        <authorList>
            <consortium name="US DOE Joint Genome Institute (JGI-PGF)"/>
            <person name="Walter F."/>
            <person name="Albersmeier A."/>
            <person name="Kalinowski J."/>
            <person name="Ruckert C."/>
        </authorList>
    </citation>
    <scope>NUCLEOTIDE SEQUENCE [LARGE SCALE GENOMIC DNA]</scope>
    <source>
        <strain evidence="4 5">KCTC 23968</strain>
    </source>
</reference>
<evidence type="ECO:0000313" key="5">
    <source>
        <dbReference type="Proteomes" id="UP000600865"/>
    </source>
</evidence>
<dbReference type="RefSeq" id="WP_189583343.1">
    <property type="nucleotide sequence ID" value="NZ_BMYV01000001.1"/>
</dbReference>
<keyword evidence="2" id="KW-1133">Transmembrane helix</keyword>
<keyword evidence="2" id="KW-0472">Membrane</keyword>
<feature type="region of interest" description="Disordered" evidence="1">
    <location>
        <begin position="192"/>
        <end position="216"/>
    </location>
</feature>
<evidence type="ECO:0000256" key="2">
    <source>
        <dbReference type="SAM" id="Phobius"/>
    </source>
</evidence>
<dbReference type="AlphaFoldDB" id="A0A918NGA2"/>
<gene>
    <name evidence="4" type="ORF">GCM10011309_14410</name>
</gene>
<dbReference type="Proteomes" id="UP000600865">
    <property type="component" value="Unassembled WGS sequence"/>
</dbReference>
<name>A0A918NGA2_9PROT</name>
<accession>A0A918NGA2</accession>
<dbReference type="Pfam" id="PF07811">
    <property type="entry name" value="TadE"/>
    <property type="match status" value="1"/>
</dbReference>
<sequence length="216" mass="23460">MAFFSNHIIQRAERWSLRLGARFRKDEDGATAVEFAFVALPFFMLLFGILELAIVFFVNSALVHATSEAGRVLRTGNFQACGGEDEFKALVCENMKGMASCWKNVRVDVIQGDSFMTIALPAVPAPEERVAGQTGQAAIPQTPNGQFDTNAAGDMLVVRSTFYYPLALPPVLTRLDNPKGSGVRTMTSTTAFRNEPFPASGTCDPNTQSRISDGTP</sequence>
<protein>
    <submittedName>
        <fullName evidence="4">Pilus biosynthesis protein TadE</fullName>
    </submittedName>
</protein>
<proteinExistence type="predicted"/>
<comment type="caution">
    <text evidence="4">The sequence shown here is derived from an EMBL/GenBank/DDBJ whole genome shotgun (WGS) entry which is preliminary data.</text>
</comment>
<dbReference type="EMBL" id="BMYV01000001">
    <property type="protein sequence ID" value="GGX65265.1"/>
    <property type="molecule type" value="Genomic_DNA"/>
</dbReference>
<evidence type="ECO:0000259" key="3">
    <source>
        <dbReference type="Pfam" id="PF07811"/>
    </source>
</evidence>
<evidence type="ECO:0000256" key="1">
    <source>
        <dbReference type="SAM" id="MobiDB-lite"/>
    </source>
</evidence>
<evidence type="ECO:0000313" key="4">
    <source>
        <dbReference type="EMBL" id="GGX65265.1"/>
    </source>
</evidence>